<sequence>MNEPQDVVAALFGTAQRVPTRCALRVGDRAWSYAELAGLVSAAAVRLAAAGARAGDRVLLVAPTSAEFVVAYHGILAAGAIAVTVNPSCTEIELGYFLDDADCVLAVGSPSVAATLRAAAGPRDVPVWILDDRVLDDGGPAVPRVPVDDVAVLLYTSGTTGRPKGAELTHAGIVAAARAVTQALDLRDGERMGTALPLFHVYGQVVVMGSALRCGATLSLMPRYDPGAMLRLAADHRLTLLAGVPTMWTDVLDAPAEVDRDDLVALRTALSGGAPLPETVVRELYDRLGATVLEGYGLSEATGVATMCRPGEERRTGSVGRALPGIEVSIVGADGVPAPPGTVGEVVLRGPVLMRGYWRRPEATAEVLRAGLLLTGDLGTLDPDGHLRIVDRKKDVVIRGGYNVYPREIEEVLHGHPAVQEAAVIGIPDARLGEEVAAVVAARPDHEVCPAALREWLAARLAAYKVPRVYRVVDALPRGTTGKIQKRGIDRSEVAALGVRPPRPATPA</sequence>
<dbReference type="Proteomes" id="UP001143463">
    <property type="component" value="Unassembled WGS sequence"/>
</dbReference>
<dbReference type="InterPro" id="IPR025110">
    <property type="entry name" value="AMP-bd_C"/>
</dbReference>
<evidence type="ECO:0000313" key="6">
    <source>
        <dbReference type="Proteomes" id="UP001143463"/>
    </source>
</evidence>
<dbReference type="AlphaFoldDB" id="A0A9W6L3H0"/>
<dbReference type="InterPro" id="IPR045851">
    <property type="entry name" value="AMP-bd_C_sf"/>
</dbReference>
<protein>
    <submittedName>
        <fullName evidence="5">Long-chain-fatty-acid--CoA ligase</fullName>
    </submittedName>
</protein>
<reference evidence="5" key="1">
    <citation type="journal article" date="2014" name="Int. J. Syst. Evol. Microbiol.">
        <title>Complete genome sequence of Corynebacterium casei LMG S-19264T (=DSM 44701T), isolated from a smear-ripened cheese.</title>
        <authorList>
            <consortium name="US DOE Joint Genome Institute (JGI-PGF)"/>
            <person name="Walter F."/>
            <person name="Albersmeier A."/>
            <person name="Kalinowski J."/>
            <person name="Ruckert C."/>
        </authorList>
    </citation>
    <scope>NUCLEOTIDE SEQUENCE</scope>
    <source>
        <strain evidence="5">VKM Ac-1069</strain>
    </source>
</reference>
<dbReference type="InterPro" id="IPR020845">
    <property type="entry name" value="AMP-binding_CS"/>
</dbReference>
<dbReference type="InterPro" id="IPR000873">
    <property type="entry name" value="AMP-dep_synth/lig_dom"/>
</dbReference>
<evidence type="ECO:0000313" key="5">
    <source>
        <dbReference type="EMBL" id="GLL12262.1"/>
    </source>
</evidence>
<evidence type="ECO:0000256" key="2">
    <source>
        <dbReference type="ARBA" id="ARBA00022598"/>
    </source>
</evidence>
<comment type="caution">
    <text evidence="5">The sequence shown here is derived from an EMBL/GenBank/DDBJ whole genome shotgun (WGS) entry which is preliminary data.</text>
</comment>
<keyword evidence="6" id="KW-1185">Reference proteome</keyword>
<dbReference type="RefSeq" id="WP_037045522.1">
    <property type="nucleotide sequence ID" value="NZ_BAAAUZ010000077.1"/>
</dbReference>
<dbReference type="GO" id="GO:0006631">
    <property type="term" value="P:fatty acid metabolic process"/>
    <property type="evidence" value="ECO:0007669"/>
    <property type="project" value="TreeGrafter"/>
</dbReference>
<dbReference type="PANTHER" id="PTHR43201:SF5">
    <property type="entry name" value="MEDIUM-CHAIN ACYL-COA LIGASE ACSF2, MITOCHONDRIAL"/>
    <property type="match status" value="1"/>
</dbReference>
<evidence type="ECO:0000259" key="4">
    <source>
        <dbReference type="Pfam" id="PF13193"/>
    </source>
</evidence>
<name>A0A9W6L3H0_9PSEU</name>
<dbReference type="InterPro" id="IPR042099">
    <property type="entry name" value="ANL_N_sf"/>
</dbReference>
<evidence type="ECO:0000259" key="3">
    <source>
        <dbReference type="Pfam" id="PF00501"/>
    </source>
</evidence>
<evidence type="ECO:0000256" key="1">
    <source>
        <dbReference type="ARBA" id="ARBA00006432"/>
    </source>
</evidence>
<dbReference type="PANTHER" id="PTHR43201">
    <property type="entry name" value="ACYL-COA SYNTHETASE"/>
    <property type="match status" value="1"/>
</dbReference>
<gene>
    <name evidence="5" type="primary">fadD_5</name>
    <name evidence="5" type="ORF">GCM10017577_34030</name>
</gene>
<dbReference type="PROSITE" id="PS00455">
    <property type="entry name" value="AMP_BINDING"/>
    <property type="match status" value="1"/>
</dbReference>
<dbReference type="Pfam" id="PF13193">
    <property type="entry name" value="AMP-binding_C"/>
    <property type="match status" value="1"/>
</dbReference>
<comment type="similarity">
    <text evidence="1">Belongs to the ATP-dependent AMP-binding enzyme family.</text>
</comment>
<keyword evidence="2 5" id="KW-0436">Ligase</keyword>
<dbReference type="EMBL" id="BSFQ01000013">
    <property type="protein sequence ID" value="GLL12262.1"/>
    <property type="molecule type" value="Genomic_DNA"/>
</dbReference>
<feature type="domain" description="AMP-dependent synthetase/ligase" evidence="3">
    <location>
        <begin position="14"/>
        <end position="358"/>
    </location>
</feature>
<dbReference type="Gene3D" id="3.40.50.12780">
    <property type="entry name" value="N-terminal domain of ligase-like"/>
    <property type="match status" value="1"/>
</dbReference>
<organism evidence="5 6">
    <name type="scientific">Pseudonocardia halophobica</name>
    <dbReference type="NCBI Taxonomy" id="29401"/>
    <lineage>
        <taxon>Bacteria</taxon>
        <taxon>Bacillati</taxon>
        <taxon>Actinomycetota</taxon>
        <taxon>Actinomycetes</taxon>
        <taxon>Pseudonocardiales</taxon>
        <taxon>Pseudonocardiaceae</taxon>
        <taxon>Pseudonocardia</taxon>
    </lineage>
</organism>
<reference evidence="5" key="2">
    <citation type="submission" date="2023-01" db="EMBL/GenBank/DDBJ databases">
        <authorList>
            <person name="Sun Q."/>
            <person name="Evtushenko L."/>
        </authorList>
    </citation>
    <scope>NUCLEOTIDE SEQUENCE</scope>
    <source>
        <strain evidence="5">VKM Ac-1069</strain>
    </source>
</reference>
<proteinExistence type="inferred from homology"/>
<dbReference type="GO" id="GO:0031956">
    <property type="term" value="F:medium-chain fatty acid-CoA ligase activity"/>
    <property type="evidence" value="ECO:0007669"/>
    <property type="project" value="TreeGrafter"/>
</dbReference>
<dbReference type="Gene3D" id="3.30.300.30">
    <property type="match status" value="1"/>
</dbReference>
<dbReference type="SUPFAM" id="SSF56801">
    <property type="entry name" value="Acetyl-CoA synthetase-like"/>
    <property type="match status" value="1"/>
</dbReference>
<dbReference type="Pfam" id="PF00501">
    <property type="entry name" value="AMP-binding"/>
    <property type="match status" value="1"/>
</dbReference>
<feature type="domain" description="AMP-binding enzyme C-terminal" evidence="4">
    <location>
        <begin position="408"/>
        <end position="483"/>
    </location>
</feature>
<accession>A0A9W6L3H0</accession>